<organism evidence="13 14">
    <name type="scientific">Mortierella polycephala</name>
    <dbReference type="NCBI Taxonomy" id="41804"/>
    <lineage>
        <taxon>Eukaryota</taxon>
        <taxon>Fungi</taxon>
        <taxon>Fungi incertae sedis</taxon>
        <taxon>Mucoromycota</taxon>
        <taxon>Mortierellomycotina</taxon>
        <taxon>Mortierellomycetes</taxon>
        <taxon>Mortierellales</taxon>
        <taxon>Mortierellaceae</taxon>
        <taxon>Mortierella</taxon>
    </lineage>
</organism>
<comment type="pathway">
    <text evidence="2">Lipid metabolism; sphingolipid metabolism.</text>
</comment>
<evidence type="ECO:0000256" key="9">
    <source>
        <dbReference type="ARBA" id="ARBA00026112"/>
    </source>
</evidence>
<dbReference type="CDD" id="cd08939">
    <property type="entry name" value="KDSR-like_SDR_c"/>
    <property type="match status" value="1"/>
</dbReference>
<dbReference type="GO" id="GO:0030148">
    <property type="term" value="P:sphingolipid biosynthetic process"/>
    <property type="evidence" value="ECO:0007669"/>
    <property type="project" value="InterPro"/>
</dbReference>
<sequence>MVWSPADLIWSLTNRAQLTVFEAICANLFLALIASMGITPLYNLLKGNQFNVRGKHVYVTGGSVGLGRGVALELAKHGAHVTIVARKEAPLKETVELMKKEAAAAKNPFEQKFHWISADVTDKEQAIRALDEASVHFGGKVPDIIMCCAGTSIPKLFVEATTDEFEYQMKLNYFGTLYTVHESVKRMVETGIKGKIVLTSSTMGLVGFAGYSSYAPTKYALRGLAECLRNEFLLYGIGTHIYYPGTMFSPGYENENLTKPLVTREIEGSTGLTPREAAKGMMAGLRKGQFTITTDFDTNFLRVAGKGVTPSTNIGLDYVLGLIAPFGATWFLWETNIKVKNFGKKLLKNDI</sequence>
<dbReference type="Pfam" id="PF00106">
    <property type="entry name" value="adh_short"/>
    <property type="match status" value="1"/>
</dbReference>
<comment type="subcellular location">
    <subcellularLocation>
        <location evidence="1">Endoplasmic reticulum</location>
    </subcellularLocation>
</comment>
<dbReference type="FunFam" id="3.40.50.720:FF:000468">
    <property type="entry name" value="Short-chain dehydrogenase, putative"/>
    <property type="match status" value="1"/>
</dbReference>
<keyword evidence="5" id="KW-0521">NADP</keyword>
<keyword evidence="12" id="KW-0812">Transmembrane</keyword>
<comment type="catalytic activity">
    <reaction evidence="11">
        <text>sphinganine + NADP(+) = 3-oxosphinganine + NADPH + H(+)</text>
        <dbReference type="Rhea" id="RHEA:22640"/>
        <dbReference type="ChEBI" id="CHEBI:15378"/>
        <dbReference type="ChEBI" id="CHEBI:57783"/>
        <dbReference type="ChEBI" id="CHEBI:57817"/>
        <dbReference type="ChEBI" id="CHEBI:58299"/>
        <dbReference type="ChEBI" id="CHEBI:58349"/>
        <dbReference type="EC" id="1.1.1.102"/>
    </reaction>
    <physiologicalReaction direction="right-to-left" evidence="11">
        <dbReference type="Rhea" id="RHEA:22642"/>
    </physiologicalReaction>
</comment>
<dbReference type="InterPro" id="IPR002347">
    <property type="entry name" value="SDR_fam"/>
</dbReference>
<dbReference type="SUPFAM" id="SSF51735">
    <property type="entry name" value="NAD(P)-binding Rossmann-fold domains"/>
    <property type="match status" value="1"/>
</dbReference>
<evidence type="ECO:0000256" key="11">
    <source>
        <dbReference type="ARBA" id="ARBA00048930"/>
    </source>
</evidence>
<comment type="function">
    <text evidence="10">Catalyzes the reduction of 3'-oxosphinganine (3-ketodihydrosphingosine/KDS) to sphinganine (dihydrosphingosine/DHS), the second step of de novo sphingolipid biosynthesis.</text>
</comment>
<dbReference type="Gene3D" id="3.40.50.720">
    <property type="entry name" value="NAD(P)-binding Rossmann-like Domain"/>
    <property type="match status" value="1"/>
</dbReference>
<evidence type="ECO:0000256" key="5">
    <source>
        <dbReference type="ARBA" id="ARBA00022857"/>
    </source>
</evidence>
<proteinExistence type="predicted"/>
<dbReference type="AlphaFoldDB" id="A0A9P6U0L0"/>
<evidence type="ECO:0000256" key="6">
    <source>
        <dbReference type="ARBA" id="ARBA00022919"/>
    </source>
</evidence>
<dbReference type="GO" id="GO:0006666">
    <property type="term" value="P:3-keto-sphinganine metabolic process"/>
    <property type="evidence" value="ECO:0007669"/>
    <property type="project" value="InterPro"/>
</dbReference>
<keyword evidence="12" id="KW-1133">Transmembrane helix</keyword>
<accession>A0A9P6U0L0</accession>
<evidence type="ECO:0000256" key="2">
    <source>
        <dbReference type="ARBA" id="ARBA00004760"/>
    </source>
</evidence>
<evidence type="ECO:0000256" key="3">
    <source>
        <dbReference type="ARBA" id="ARBA00004991"/>
    </source>
</evidence>
<dbReference type="EMBL" id="JAAAJA010000399">
    <property type="protein sequence ID" value="KAG0254522.1"/>
    <property type="molecule type" value="Genomic_DNA"/>
</dbReference>
<dbReference type="PANTHER" id="PTHR43550:SF3">
    <property type="entry name" value="3-KETODIHYDROSPHINGOSINE REDUCTASE"/>
    <property type="match status" value="1"/>
</dbReference>
<protein>
    <recommendedName>
        <fullName evidence="9">3-dehydrosphinganine reductase</fullName>
        <ecNumber evidence="9">1.1.1.102</ecNumber>
    </recommendedName>
</protein>
<keyword evidence="12" id="KW-0472">Membrane</keyword>
<keyword evidence="6" id="KW-0746">Sphingolipid metabolism</keyword>
<dbReference type="InterPro" id="IPR045022">
    <property type="entry name" value="KDSR-like"/>
</dbReference>
<evidence type="ECO:0000256" key="8">
    <source>
        <dbReference type="ARBA" id="ARBA00023098"/>
    </source>
</evidence>
<dbReference type="PRINTS" id="PR00081">
    <property type="entry name" value="GDHRDH"/>
</dbReference>
<comment type="caution">
    <text evidence="13">The sequence shown here is derived from an EMBL/GenBank/DDBJ whole genome shotgun (WGS) entry which is preliminary data.</text>
</comment>
<dbReference type="EC" id="1.1.1.102" evidence="9"/>
<keyword evidence="14" id="KW-1185">Reference proteome</keyword>
<dbReference type="InterPro" id="IPR036291">
    <property type="entry name" value="NAD(P)-bd_dom_sf"/>
</dbReference>
<dbReference type="PANTHER" id="PTHR43550">
    <property type="entry name" value="3-KETODIHYDROSPHINGOSINE REDUCTASE"/>
    <property type="match status" value="1"/>
</dbReference>
<dbReference type="GO" id="GO:0047560">
    <property type="term" value="F:3-dehydrosphinganine reductase activity"/>
    <property type="evidence" value="ECO:0007669"/>
    <property type="project" value="UniProtKB-EC"/>
</dbReference>
<evidence type="ECO:0000313" key="13">
    <source>
        <dbReference type="EMBL" id="KAG0254522.1"/>
    </source>
</evidence>
<comment type="pathway">
    <text evidence="3">Sphingolipid metabolism.</text>
</comment>
<reference evidence="13" key="1">
    <citation type="journal article" date="2020" name="Fungal Divers.">
        <title>Resolving the Mortierellaceae phylogeny through synthesis of multi-gene phylogenetics and phylogenomics.</title>
        <authorList>
            <person name="Vandepol N."/>
            <person name="Liber J."/>
            <person name="Desiro A."/>
            <person name="Na H."/>
            <person name="Kennedy M."/>
            <person name="Barry K."/>
            <person name="Grigoriev I.V."/>
            <person name="Miller A.N."/>
            <person name="O'Donnell K."/>
            <person name="Stajich J.E."/>
            <person name="Bonito G."/>
        </authorList>
    </citation>
    <scope>NUCLEOTIDE SEQUENCE</scope>
    <source>
        <strain evidence="13">KOD948</strain>
    </source>
</reference>
<feature type="transmembrane region" description="Helical" evidence="12">
    <location>
        <begin position="20"/>
        <end position="45"/>
    </location>
</feature>
<evidence type="ECO:0000256" key="12">
    <source>
        <dbReference type="SAM" id="Phobius"/>
    </source>
</evidence>
<keyword evidence="7" id="KW-0560">Oxidoreductase</keyword>
<dbReference type="GO" id="GO:0005789">
    <property type="term" value="C:endoplasmic reticulum membrane"/>
    <property type="evidence" value="ECO:0007669"/>
    <property type="project" value="TreeGrafter"/>
</dbReference>
<keyword evidence="8" id="KW-0443">Lipid metabolism</keyword>
<evidence type="ECO:0000256" key="7">
    <source>
        <dbReference type="ARBA" id="ARBA00023002"/>
    </source>
</evidence>
<name>A0A9P6U0L0_9FUNG</name>
<keyword evidence="4" id="KW-0256">Endoplasmic reticulum</keyword>
<dbReference type="OrthoDB" id="10267115at2759"/>
<evidence type="ECO:0000256" key="4">
    <source>
        <dbReference type="ARBA" id="ARBA00022824"/>
    </source>
</evidence>
<dbReference type="Proteomes" id="UP000726737">
    <property type="component" value="Unassembled WGS sequence"/>
</dbReference>
<evidence type="ECO:0000256" key="10">
    <source>
        <dbReference type="ARBA" id="ARBA00044737"/>
    </source>
</evidence>
<evidence type="ECO:0000256" key="1">
    <source>
        <dbReference type="ARBA" id="ARBA00004240"/>
    </source>
</evidence>
<evidence type="ECO:0000313" key="14">
    <source>
        <dbReference type="Proteomes" id="UP000726737"/>
    </source>
</evidence>
<gene>
    <name evidence="13" type="primary">TSC10</name>
    <name evidence="13" type="ORF">BG011_005684</name>
</gene>